<protein>
    <submittedName>
        <fullName evidence="2">NOSIC domain-containing protein</fullName>
    </submittedName>
</protein>
<reference evidence="2" key="1">
    <citation type="submission" date="2016-11" db="UniProtKB">
        <authorList>
            <consortium name="WormBaseParasite"/>
        </authorList>
    </citation>
    <scope>IDENTIFICATION</scope>
    <source>
        <strain evidence="2">KR3021</strain>
    </source>
</reference>
<proteinExistence type="predicted"/>
<dbReference type="Proteomes" id="UP000095286">
    <property type="component" value="Unplaced"/>
</dbReference>
<accession>A0AC35UIF6</accession>
<name>A0AC35UIF6_9BILA</name>
<evidence type="ECO:0000313" key="1">
    <source>
        <dbReference type="Proteomes" id="UP000095286"/>
    </source>
</evidence>
<organism evidence="1 2">
    <name type="scientific">Rhabditophanes sp. KR3021</name>
    <dbReference type="NCBI Taxonomy" id="114890"/>
    <lineage>
        <taxon>Eukaryota</taxon>
        <taxon>Metazoa</taxon>
        <taxon>Ecdysozoa</taxon>
        <taxon>Nematoda</taxon>
        <taxon>Chromadorea</taxon>
        <taxon>Rhabditida</taxon>
        <taxon>Tylenchina</taxon>
        <taxon>Panagrolaimomorpha</taxon>
        <taxon>Strongyloidoidea</taxon>
        <taxon>Alloionematidae</taxon>
        <taxon>Rhabditophanes</taxon>
    </lineage>
</organism>
<dbReference type="WBParaSite" id="RSKR_0001133000.1">
    <property type="protein sequence ID" value="RSKR_0001133000.1"/>
    <property type="gene ID" value="RSKR_0001133000"/>
</dbReference>
<sequence>MSEAPNFVLYEHALGYALFKVKEFEDIGMALPQVQESIYDSKKFLGIVSFEAFDPFRNTEAALDNCNSISEGICHPDLINFLEANLPKKKSKVTLGCVDNRLAGSLVEAFPKINVLFTGVVPEILRGIRFHIEKLLKDVPHFSLAKAQLSLGHSYSRSKVKFDVHRVDNMVIQSIALLDTLDKDINLFAMRIREWYSFHFPEVSKKHNNKEFIA</sequence>
<evidence type="ECO:0000313" key="2">
    <source>
        <dbReference type="WBParaSite" id="RSKR_0001133000.1"/>
    </source>
</evidence>